<feature type="domain" description="DUF2421" evidence="6">
    <location>
        <begin position="779"/>
        <end position="1060"/>
    </location>
</feature>
<reference evidence="9 10" key="1">
    <citation type="journal article" date="2015" name="Fungal Genet. Biol.">
        <title>Evolution of novel wood decay mechanisms in Agaricales revealed by the genome sequences of Fistulina hepatica and Cylindrobasidium torrendii.</title>
        <authorList>
            <person name="Floudas D."/>
            <person name="Held B.W."/>
            <person name="Riley R."/>
            <person name="Nagy L.G."/>
            <person name="Koehler G."/>
            <person name="Ransdell A.S."/>
            <person name="Younus H."/>
            <person name="Chow J."/>
            <person name="Chiniquy J."/>
            <person name="Lipzen A."/>
            <person name="Tritt A."/>
            <person name="Sun H."/>
            <person name="Haridas S."/>
            <person name="LaButti K."/>
            <person name="Ohm R.A."/>
            <person name="Kues U."/>
            <person name="Blanchette R.A."/>
            <person name="Grigoriev I.V."/>
            <person name="Minto R.E."/>
            <person name="Hibbett D.S."/>
        </authorList>
    </citation>
    <scope>NUCLEOTIDE SEQUENCE [LARGE SCALE GENOMIC DNA]</scope>
    <source>
        <strain evidence="9 10">FP15055 ss-10</strain>
    </source>
</reference>
<dbReference type="Pfam" id="PF10337">
    <property type="entry name" value="ArAE_2_N"/>
    <property type="match status" value="1"/>
</dbReference>
<dbReference type="EMBL" id="KN880459">
    <property type="protein sequence ID" value="KIY71039.1"/>
    <property type="molecule type" value="Genomic_DNA"/>
</dbReference>
<feature type="domain" description="Putative ER transporter 6TM N-terminal" evidence="7">
    <location>
        <begin position="26"/>
        <end position="446"/>
    </location>
</feature>
<accession>A0A0D7BLL6</accession>
<dbReference type="AlphaFoldDB" id="A0A0D7BLL6"/>
<keyword evidence="4 5" id="KW-0472">Membrane</keyword>
<feature type="transmembrane region" description="Helical" evidence="5">
    <location>
        <begin position="692"/>
        <end position="712"/>
    </location>
</feature>
<proteinExistence type="predicted"/>
<dbReference type="OrthoDB" id="2274698at2759"/>
<evidence type="ECO:0000256" key="4">
    <source>
        <dbReference type="ARBA" id="ARBA00023136"/>
    </source>
</evidence>
<dbReference type="InterPro" id="IPR018823">
    <property type="entry name" value="ArAE_2_N"/>
</dbReference>
<dbReference type="PANTHER" id="PTHR37994">
    <property type="entry name" value="ARAE_2_N DOMAIN-CONTAINING PROTEIN-RELATED"/>
    <property type="match status" value="1"/>
</dbReference>
<evidence type="ECO:0000259" key="8">
    <source>
        <dbReference type="Pfam" id="PF13515"/>
    </source>
</evidence>
<organism evidence="9 10">
    <name type="scientific">Cylindrobasidium torrendii FP15055 ss-10</name>
    <dbReference type="NCBI Taxonomy" id="1314674"/>
    <lineage>
        <taxon>Eukaryota</taxon>
        <taxon>Fungi</taxon>
        <taxon>Dikarya</taxon>
        <taxon>Basidiomycota</taxon>
        <taxon>Agaricomycotina</taxon>
        <taxon>Agaricomycetes</taxon>
        <taxon>Agaricomycetidae</taxon>
        <taxon>Agaricales</taxon>
        <taxon>Marasmiineae</taxon>
        <taxon>Physalacriaceae</taxon>
        <taxon>Cylindrobasidium</taxon>
    </lineage>
</organism>
<name>A0A0D7BLL6_9AGAR</name>
<protein>
    <recommendedName>
        <fullName evidence="11">ER transporter 6TM N-terminal domain-containing protein</fullName>
    </recommendedName>
</protein>
<evidence type="ECO:0000313" key="10">
    <source>
        <dbReference type="Proteomes" id="UP000054007"/>
    </source>
</evidence>
<dbReference type="Proteomes" id="UP000054007">
    <property type="component" value="Unassembled WGS sequence"/>
</dbReference>
<dbReference type="PANTHER" id="PTHR37994:SF3">
    <property type="entry name" value="ER TRANSPORTER 6TM N-TERMINAL DOMAIN-CONTAINING PROTEIN"/>
    <property type="match status" value="1"/>
</dbReference>
<dbReference type="STRING" id="1314674.A0A0D7BLL6"/>
<evidence type="ECO:0008006" key="11">
    <source>
        <dbReference type="Google" id="ProtNLM"/>
    </source>
</evidence>
<feature type="transmembrane region" description="Helical" evidence="5">
    <location>
        <begin position="148"/>
        <end position="166"/>
    </location>
</feature>
<feature type="transmembrane region" description="Helical" evidence="5">
    <location>
        <begin position="667"/>
        <end position="686"/>
    </location>
</feature>
<evidence type="ECO:0000313" key="9">
    <source>
        <dbReference type="EMBL" id="KIY71039.1"/>
    </source>
</evidence>
<evidence type="ECO:0000256" key="3">
    <source>
        <dbReference type="ARBA" id="ARBA00022989"/>
    </source>
</evidence>
<dbReference type="Pfam" id="PF13515">
    <property type="entry name" value="FUSC_2"/>
    <property type="match status" value="1"/>
</dbReference>
<keyword evidence="10" id="KW-1185">Reference proteome</keyword>
<feature type="domain" description="Integral membrane bound transporter" evidence="8">
    <location>
        <begin position="637"/>
        <end position="774"/>
    </location>
</feature>
<evidence type="ECO:0000259" key="6">
    <source>
        <dbReference type="Pfam" id="PF10334"/>
    </source>
</evidence>
<dbReference type="Pfam" id="PF10334">
    <property type="entry name" value="BRE4"/>
    <property type="match status" value="1"/>
</dbReference>
<evidence type="ECO:0000256" key="1">
    <source>
        <dbReference type="ARBA" id="ARBA00004141"/>
    </source>
</evidence>
<keyword evidence="2 5" id="KW-0812">Transmembrane</keyword>
<feature type="transmembrane region" description="Helical" evidence="5">
    <location>
        <begin position="205"/>
        <end position="224"/>
    </location>
</feature>
<sequence>MEGEAAPKRPTLLATARKTVQFVFKDKRTFKTWTRCLVVTAVSLIFLVNADLSGLLGQAAFFMAILSVMLMPTMAITMFIIVSLTLAVGMCLGWAWGCAAMAAAASVRDQARTQRELQAIQSSLTNTTSPAFQIQVALFHGSFLDARVSAVFGAFFFIGTFSLAVINAYRPKLALLTIFGTIVLDVMCSYGPLFPNPNYTIAKLFLIPTGFYLAVACVSLILVFPESLNHVYLTTLNDTLVQSMKATLSIQSESLRTDPTDKSALESLIQRGQAARAGLVGGLGAAEAQLGLVGLEFSVGRLSAPDVKVLHKNFKTLAMRLVGLLTFQTAVDNILAVNTTLDDVNNSRVTALRKTIKTREEAHGHDLTTLLPILAHAATPLLESCVSGVDLLSSWIDDCNSGRWTWLVRKPSAERIEKRRAVIVAEAQKLRTNLQTFREVERVKIIQPFEKCFDAQTGKPIISLARHAHGAHHHDFSVRALFTCFLFCDTLDAFAEALLKTEAAVENLDRQRPVPRLWMPVGIGSIGGKVKGTRGADGENVDVSPFAMGAPTDPYTFDDAVVSDSQDTLGKVPVDEGLVTTKRDPDALPAQTALGRFGLMLTGFFRFLASAKGIFALRYSVVSLALWIPSVCASSAWFTYSNRGLWALIMAQTGLSVYAGDQVAGFVIRIAGTLLGLLVGLVAWYIAAQQGLGNAAGVVIITTALASPFMLMSIRNKNLALRPLYMMMSVTTVFVVGYSWLDGHVVQTANLGIGIDVAWKRALLIIIGFTACFIVMVIPRMTSSRVYIRKTLAAVIMELSSILASEVDAFLAEERRAREGYHEKVDISFDDKEEDISPKEQRIRKFLPRMIAVATRLQEIAPSLITAKLEPQIRGKWPAAKYEALHLRLRHILGDMALLVGALTRLDTKWCSVLVHQTPFFNPNFLADTFVHFQVLSVALKTGTPLPPAMPTLRDRLLYHAGHTGRPTHEVDPQEKIDVNVIAGDGEGSVDGDAAESSVVGSDAAPQKVDGATIGFKELSLNLLMDPQLQPHSTAIVALSTIVNLVDEITSVVKDLCGETSFPSLDVLHRRWLTMEEEYNKDRV</sequence>
<feature type="transmembrane region" description="Helical" evidence="5">
    <location>
        <begin position="32"/>
        <end position="49"/>
    </location>
</feature>
<feature type="transmembrane region" description="Helical" evidence="5">
    <location>
        <begin position="173"/>
        <end position="193"/>
    </location>
</feature>
<dbReference type="InterPro" id="IPR018820">
    <property type="entry name" value="BRE4-related_DUF2421"/>
</dbReference>
<evidence type="ECO:0000259" key="7">
    <source>
        <dbReference type="Pfam" id="PF10337"/>
    </source>
</evidence>
<dbReference type="GO" id="GO:0016020">
    <property type="term" value="C:membrane"/>
    <property type="evidence" value="ECO:0007669"/>
    <property type="project" value="UniProtKB-SubCell"/>
</dbReference>
<comment type="subcellular location">
    <subcellularLocation>
        <location evidence="1">Membrane</location>
        <topology evidence="1">Multi-pass membrane protein</topology>
    </subcellularLocation>
</comment>
<feature type="transmembrane region" description="Helical" evidence="5">
    <location>
        <begin position="761"/>
        <end position="779"/>
    </location>
</feature>
<feature type="transmembrane region" description="Helical" evidence="5">
    <location>
        <begin position="79"/>
        <end position="105"/>
    </location>
</feature>
<evidence type="ECO:0000256" key="5">
    <source>
        <dbReference type="SAM" id="Phobius"/>
    </source>
</evidence>
<dbReference type="InterPro" id="IPR049453">
    <property type="entry name" value="Memb_transporter_dom"/>
</dbReference>
<keyword evidence="3 5" id="KW-1133">Transmembrane helix</keyword>
<feature type="transmembrane region" description="Helical" evidence="5">
    <location>
        <begin position="724"/>
        <end position="741"/>
    </location>
</feature>
<evidence type="ECO:0000256" key="2">
    <source>
        <dbReference type="ARBA" id="ARBA00022692"/>
    </source>
</evidence>
<gene>
    <name evidence="9" type="ORF">CYLTODRAFT_435413</name>
</gene>
<feature type="transmembrane region" description="Helical" evidence="5">
    <location>
        <begin position="616"/>
        <end position="638"/>
    </location>
</feature>